<feature type="transmembrane region" description="Helical" evidence="1">
    <location>
        <begin position="18"/>
        <end position="40"/>
    </location>
</feature>
<protein>
    <recommendedName>
        <fullName evidence="2">PknH-like extracellular domain-containing protein</fullName>
    </recommendedName>
</protein>
<dbReference type="Gene3D" id="3.40.1000.70">
    <property type="entry name" value="PknH-like extracellular domain"/>
    <property type="match status" value="1"/>
</dbReference>
<dbReference type="Proteomes" id="UP001241092">
    <property type="component" value="Chromosome"/>
</dbReference>
<evidence type="ECO:0000313" key="3">
    <source>
        <dbReference type="EMBL" id="BDY26770.1"/>
    </source>
</evidence>
<proteinExistence type="predicted"/>
<dbReference type="EMBL" id="AP027452">
    <property type="protein sequence ID" value="BDY26770.1"/>
    <property type="molecule type" value="Genomic_DNA"/>
</dbReference>
<dbReference type="InterPro" id="IPR038232">
    <property type="entry name" value="PknH-like_Extracell_sf"/>
</dbReference>
<evidence type="ECO:0000313" key="4">
    <source>
        <dbReference type="Proteomes" id="UP001241092"/>
    </source>
</evidence>
<feature type="domain" description="PknH-like extracellular" evidence="2">
    <location>
        <begin position="59"/>
        <end position="244"/>
    </location>
</feature>
<evidence type="ECO:0000256" key="1">
    <source>
        <dbReference type="SAM" id="Phobius"/>
    </source>
</evidence>
<reference evidence="3" key="1">
    <citation type="submission" date="2023-03" db="EMBL/GenBank/DDBJ databases">
        <title>Draft genome sequence of a Mycolicibacterium mageritense strain H4_3_1 isolated from a hybrid biological-inorganic system reactor.</title>
        <authorList>
            <person name="Feng X."/>
            <person name="Kazama D."/>
            <person name="Sato K."/>
            <person name="Kobayashi H."/>
        </authorList>
    </citation>
    <scope>NUCLEOTIDE SEQUENCE</scope>
    <source>
        <strain evidence="3">H4_3_1</strain>
    </source>
</reference>
<dbReference type="Pfam" id="PF14032">
    <property type="entry name" value="PknH_C"/>
    <property type="match status" value="1"/>
</dbReference>
<dbReference type="AlphaFoldDB" id="A0AAI8XLF0"/>
<dbReference type="RefSeq" id="WP_276824654.1">
    <property type="nucleotide sequence ID" value="NZ_AP027452.1"/>
</dbReference>
<name>A0AAI8XLF0_MYCME</name>
<organism evidence="3 4">
    <name type="scientific">Mycolicibacterium mageritense</name>
    <name type="common">Mycobacterium mageritense</name>
    <dbReference type="NCBI Taxonomy" id="53462"/>
    <lineage>
        <taxon>Bacteria</taxon>
        <taxon>Bacillati</taxon>
        <taxon>Actinomycetota</taxon>
        <taxon>Actinomycetes</taxon>
        <taxon>Mycobacteriales</taxon>
        <taxon>Mycobacteriaceae</taxon>
        <taxon>Mycolicibacterium</taxon>
    </lineage>
</organism>
<keyword evidence="1" id="KW-1133">Transmembrane helix</keyword>
<keyword evidence="1" id="KW-0472">Membrane</keyword>
<accession>A0AAI8XLF0</accession>
<gene>
    <name evidence="3" type="ORF">hbim_00685</name>
</gene>
<keyword evidence="1" id="KW-0812">Transmembrane</keyword>
<dbReference type="InterPro" id="IPR026954">
    <property type="entry name" value="PknH-like_Extracell"/>
</dbReference>
<evidence type="ECO:0000259" key="2">
    <source>
        <dbReference type="Pfam" id="PF14032"/>
    </source>
</evidence>
<sequence length="248" mass="26259">MTPGFDLTPRPPQKSSRVVLLASAAVVVVVVIAALVVWAVNPGTVEGKAVMPAVSAAFVDGDDLEPLLVSPDEVSKIVGVPNMVTISSWMKPDTNDEAATPEECVGALYTGMDSVYADNGYASIFQTRTGPNKSNSAATPAVDQTVAAFDTAQEAQKALTDYLRLIEGCAGKDLTFTKIQVTWHLGSPEQADDGITVASSRLREGTLFLDRSVTAKGNVLVEVQIQDNKSHKDDVLAITRDILQNIGS</sequence>